<dbReference type="GO" id="GO:0030020">
    <property type="term" value="F:extracellular matrix structural constituent conferring tensile strength"/>
    <property type="evidence" value="ECO:0007669"/>
    <property type="project" value="TreeGrafter"/>
</dbReference>
<dbReference type="InterPro" id="IPR000885">
    <property type="entry name" value="Fib_collagen_C"/>
</dbReference>
<evidence type="ECO:0000256" key="3">
    <source>
        <dbReference type="ARBA" id="ARBA00022530"/>
    </source>
</evidence>
<dbReference type="Pfam" id="PF01410">
    <property type="entry name" value="COLFI"/>
    <property type="match status" value="2"/>
</dbReference>
<evidence type="ECO:0000256" key="8">
    <source>
        <dbReference type="SAM" id="MobiDB-lite"/>
    </source>
</evidence>
<dbReference type="InterPro" id="IPR013320">
    <property type="entry name" value="ConA-like_dom_sf"/>
</dbReference>
<feature type="region of interest" description="Disordered" evidence="8">
    <location>
        <begin position="1495"/>
        <end position="1517"/>
    </location>
</feature>
<keyword evidence="2" id="KW-0964">Secreted</keyword>
<evidence type="ECO:0000313" key="10">
    <source>
        <dbReference type="EMBL" id="PWA26602.1"/>
    </source>
</evidence>
<keyword evidence="4" id="KW-0732">Signal</keyword>
<dbReference type="InterPro" id="IPR050149">
    <property type="entry name" value="Collagen_superfamily"/>
</dbReference>
<feature type="compositionally biased region" description="Basic and acidic residues" evidence="8">
    <location>
        <begin position="1319"/>
        <end position="1344"/>
    </location>
</feature>
<dbReference type="Gene3D" id="2.60.120.1000">
    <property type="match status" value="2"/>
</dbReference>
<feature type="compositionally biased region" description="Low complexity" evidence="8">
    <location>
        <begin position="1385"/>
        <end position="1400"/>
    </location>
</feature>
<feature type="compositionally biased region" description="Low complexity" evidence="8">
    <location>
        <begin position="561"/>
        <end position="574"/>
    </location>
</feature>
<evidence type="ECO:0000256" key="2">
    <source>
        <dbReference type="ARBA" id="ARBA00022525"/>
    </source>
</evidence>
<dbReference type="InterPro" id="IPR008160">
    <property type="entry name" value="Collagen"/>
</dbReference>
<keyword evidence="11" id="KW-1185">Reference proteome</keyword>
<evidence type="ECO:0000256" key="4">
    <source>
        <dbReference type="ARBA" id="ARBA00022729"/>
    </source>
</evidence>
<dbReference type="SUPFAM" id="SSF49899">
    <property type="entry name" value="Concanavalin A-like lectins/glucanases"/>
    <property type="match status" value="1"/>
</dbReference>
<feature type="compositionally biased region" description="Low complexity" evidence="8">
    <location>
        <begin position="1308"/>
        <end position="1317"/>
    </location>
</feature>
<dbReference type="GO" id="GO:0005615">
    <property type="term" value="C:extracellular space"/>
    <property type="evidence" value="ECO:0007669"/>
    <property type="project" value="TreeGrafter"/>
</dbReference>
<dbReference type="Gene3D" id="2.60.120.200">
    <property type="match status" value="1"/>
</dbReference>
<evidence type="ECO:0000256" key="7">
    <source>
        <dbReference type="ARBA" id="ARBA00023180"/>
    </source>
</evidence>
<evidence type="ECO:0000259" key="9">
    <source>
        <dbReference type="PROSITE" id="PS51461"/>
    </source>
</evidence>
<dbReference type="FunFam" id="2.60.120.1000:FF:000003">
    <property type="entry name" value="Collagen alpha-1(XXVII) chain B"/>
    <property type="match status" value="1"/>
</dbReference>
<keyword evidence="7" id="KW-0325">Glycoprotein</keyword>
<keyword evidence="6" id="KW-0176">Collagen</keyword>
<accession>A0A315VSP8</accession>
<feature type="compositionally biased region" description="Low complexity" evidence="8">
    <location>
        <begin position="459"/>
        <end position="486"/>
    </location>
</feature>
<feature type="compositionally biased region" description="Polar residues" evidence="8">
    <location>
        <begin position="378"/>
        <end position="388"/>
    </location>
</feature>
<feature type="region of interest" description="Disordered" evidence="8">
    <location>
        <begin position="1174"/>
        <end position="1436"/>
    </location>
</feature>
<reference evidence="10 11" key="1">
    <citation type="journal article" date="2018" name="G3 (Bethesda)">
        <title>A High-Quality Reference Genome for the Invasive Mosquitofish Gambusia affinis Using a Chicago Library.</title>
        <authorList>
            <person name="Hoffberg S.L."/>
            <person name="Troendle N.J."/>
            <person name="Glenn T.C."/>
            <person name="Mahmud O."/>
            <person name="Louha S."/>
            <person name="Chalopin D."/>
            <person name="Bennetzen J.L."/>
            <person name="Mauricio R."/>
        </authorList>
    </citation>
    <scope>NUCLEOTIDE SEQUENCE [LARGE SCALE GENOMIC DNA]</scope>
    <source>
        <strain evidence="10">NE01/NJP1002.9</strain>
        <tissue evidence="10">Muscle</tissue>
    </source>
</reference>
<dbReference type="GO" id="GO:0030198">
    <property type="term" value="P:extracellular matrix organization"/>
    <property type="evidence" value="ECO:0007669"/>
    <property type="project" value="TreeGrafter"/>
</dbReference>
<dbReference type="Proteomes" id="UP000250572">
    <property type="component" value="Unassembled WGS sequence"/>
</dbReference>
<feature type="region of interest" description="Disordered" evidence="8">
    <location>
        <begin position="342"/>
        <end position="576"/>
    </location>
</feature>
<dbReference type="EMBL" id="NHOQ01001156">
    <property type="protein sequence ID" value="PWA26602.1"/>
    <property type="molecule type" value="Genomic_DNA"/>
</dbReference>
<dbReference type="GO" id="GO:0031012">
    <property type="term" value="C:extracellular matrix"/>
    <property type="evidence" value="ECO:0007669"/>
    <property type="project" value="TreeGrafter"/>
</dbReference>
<feature type="domain" description="Fibrillar collagen NC1" evidence="9">
    <location>
        <begin position="1679"/>
        <end position="1879"/>
    </location>
</feature>
<evidence type="ECO:0000256" key="1">
    <source>
        <dbReference type="ARBA" id="ARBA00004498"/>
    </source>
</evidence>
<dbReference type="Pfam" id="PF01391">
    <property type="entry name" value="Collagen"/>
    <property type="match status" value="4"/>
</dbReference>
<keyword evidence="5" id="KW-0677">Repeat</keyword>
<dbReference type="PANTHER" id="PTHR24023">
    <property type="entry name" value="COLLAGEN ALPHA"/>
    <property type="match status" value="1"/>
</dbReference>
<dbReference type="SMART" id="SM00210">
    <property type="entry name" value="TSPN"/>
    <property type="match status" value="1"/>
</dbReference>
<dbReference type="PROSITE" id="PS51461">
    <property type="entry name" value="NC1_FIB"/>
    <property type="match status" value="1"/>
</dbReference>
<evidence type="ECO:0000256" key="5">
    <source>
        <dbReference type="ARBA" id="ARBA00022737"/>
    </source>
</evidence>
<sequence length="1882" mass="204387">MRQMSPSPGIKPATAMSRTQGLQMWVPLSPTPPQHARYYMFLIHDVDILQKLGLKGQKPSRSVPEGVIPFRAGIILNQRAHIEAPLHSVLPAAIWPKLALVLSVRSHRVNSAFLFTLLSSNKKLLLGLQLVPGSLVLHTGLNTSVTLPYEPHDGQWHQLALEINGKTVTLYASCGEQSVQADFGWDSEEGLAPELQGSFLLGKSSQHQATGYFEGAICQFDLVPSAQAAHNYCKYIKKQCREADTYRPNLSPLLPILPRVTNISAIPAAPKRGGSDTTRKATKLSLARNVAAAASAVRYVAPTHTKKLNQTTTPTPLLVTVMPTTSQLGLVVPSSITKTETVTAPLRTPAPHAKSPTPNLKSSDYKTAKPTPPPKPTHQSNSKETITRTVKKKFTTPATKSPKTKIDTVLQDQARVLNQPQPTTPKKILPKSKVSPSKAPLPNSKSDYVKDTPSKPTLSKAKSSKSTVPKTTTAKPLKPISKQTTKPTKKLKTTKVSVTPRPTKPTDHTVTPPATDGFLSWEVPPTQFSMLTGPKGEKGDPGPPGNMKDTWSTDRKFSLQGLPGPSGKPGLPGKRGPRPWIGGVLYDNTQRPIEPQNRHPGTLTSGLAHGDPGPHGNPGRPGPPGLKTVRVPPKHFYFEFSRWEKTPGSTQNTPEGLGKKEILACHLGQHLKERRETQGLLAQLDSLDKRAERDRKDTPVHLDFLEKQESRVQSEAQVPKVILAGRCSKSSAVTGTVVVRAKERQRPRGELAHTGQMTWKKKVLENTKQGLPGPIGPKGLKGIRGITLLVLYAVNAVLHESMLVELRYVPLDYIVEASTMQSMGIYTCLMAWFFMEAHPMLECRALKPSLRAEGSCSSPSCLVSLESQAFLACLALMAKEGSQGILGREGHLDQMESQVIWDLWEKWALPDRLDSRGTLGFLDSRGRLGSKEIRVSKELQVYQAFVGNQDHRGNQERKVLMEHLDHQALRGSLVTWDHQEKMASKDQREMRVRSGHRDHQDLRHDFYCSFAYEIFVLGRVGRKGFPGKVGPEGVKGEAGVPGKVGSMGERGLVGFIGPVGEAGLAGEKGDRGEMGLPGPPGVKGSTLDLMSFVHFCKHNRVTQGHQVRLDLLDHQEDQALPEQVGQPAPEDPKACGSLYGKLGLLWLAWAYSHSMTSVGEVTHVLFSQGAMGPDGLTGEMGSEGKKGSDGPPGKIGFPGSQGKIGEPGDSGPKGFPGIQGPSGPPGDKGIAGDPGPPGPPGTVGLLGEIGPKGPDGKEGEPGLPGEPGEKASKRNHRNYARMFHGGLGSSGNIGEQGLIGQRGEPGLEGEAGPAGPDGAKGEKGDMGQEGDKGEKGETGLKGKEGPPGSPGLTGVRGSEGKPGKIGERGKPGLKGAKGQLGHLGETGTVGETGPPGFVGPKGSRGTIGHAGAPGRMGQQGPCGTTGPHGASRTKRVSRVMTGSRKVLLVLQVLWDLQVIEERGVNQETQGTKVKLVWMENEADLELLDNQDIPGLVDKKDLKGPRETKVKKAKKDNPDKKDLEELRVGVVLLVPEVWWAQRGVREHLGRMEPREKMEAKACRGSKVFEARVDLQEKGVSKVEWDNRGHRETEDLKDSLVMQENKVFQEFLEFSDQRVLLETLDQRAYGGQRGHRVQWVEEELSALLELLVPVEVQDHLDLVDVLDLQPAMDLPMLDPGAEIFKTLHYLSNLIQSLKNPLGTRDNPARICRDLHSCEQKLNDGTYWIDPNLGCSSDTIEVSCSFTRGGQTCLKPITVSKPSIEVGRVQMNFLHLLSSEAIQHITIHCLNISVWRSAEDQLPDHRSVKFKAWTGEVFEVGGELEPDVLEDSCWIKDGRWHQTQFVFHSLDPTLLPVIDIYNLPKTNSVSHYHLEIGPVYGVSGR</sequence>
<organism evidence="10 11">
    <name type="scientific">Gambusia affinis</name>
    <name type="common">Western mosquitofish</name>
    <name type="synonym">Heterandria affinis</name>
    <dbReference type="NCBI Taxonomy" id="33528"/>
    <lineage>
        <taxon>Eukaryota</taxon>
        <taxon>Metazoa</taxon>
        <taxon>Chordata</taxon>
        <taxon>Craniata</taxon>
        <taxon>Vertebrata</taxon>
        <taxon>Euteleostomi</taxon>
        <taxon>Actinopterygii</taxon>
        <taxon>Neopterygii</taxon>
        <taxon>Teleostei</taxon>
        <taxon>Neoteleostei</taxon>
        <taxon>Acanthomorphata</taxon>
        <taxon>Ovalentaria</taxon>
        <taxon>Atherinomorphae</taxon>
        <taxon>Cyprinodontiformes</taxon>
        <taxon>Poeciliidae</taxon>
        <taxon>Poeciliinae</taxon>
        <taxon>Gambusia</taxon>
    </lineage>
</organism>
<dbReference type="InterPro" id="IPR048287">
    <property type="entry name" value="TSPN-like_N"/>
</dbReference>
<evidence type="ECO:0000313" key="11">
    <source>
        <dbReference type="Proteomes" id="UP000250572"/>
    </source>
</evidence>
<dbReference type="PANTHER" id="PTHR24023:SF1034">
    <property type="entry name" value="COLLAGEN ALPHA-1(XVIII) CHAIN"/>
    <property type="match status" value="1"/>
</dbReference>
<dbReference type="SMART" id="SM00038">
    <property type="entry name" value="COLFI"/>
    <property type="match status" value="1"/>
</dbReference>
<comment type="subcellular location">
    <subcellularLocation>
        <location evidence="1">Secreted</location>
        <location evidence="1">Extracellular space</location>
        <location evidence="1">Extracellular matrix</location>
    </subcellularLocation>
</comment>
<comment type="caution">
    <text evidence="10">The sequence shown here is derived from an EMBL/GenBank/DDBJ whole genome shotgun (WGS) entry which is preliminary data.</text>
</comment>
<feature type="region of interest" description="Disordered" evidence="8">
    <location>
        <begin position="592"/>
        <end position="626"/>
    </location>
</feature>
<protein>
    <recommendedName>
        <fullName evidence="9">Fibrillar collagen NC1 domain-containing protein</fullName>
    </recommendedName>
</protein>
<proteinExistence type="predicted"/>
<keyword evidence="3" id="KW-0272">Extracellular matrix</keyword>
<dbReference type="FunFam" id="2.60.120.200:FF:000085">
    <property type="entry name" value="collagen alpha-1(XXVII) chain isoform X1"/>
    <property type="match status" value="1"/>
</dbReference>
<dbReference type="STRING" id="33528.ENSGAFP00000019585"/>
<evidence type="ECO:0000256" key="6">
    <source>
        <dbReference type="ARBA" id="ARBA00023119"/>
    </source>
</evidence>
<dbReference type="GO" id="GO:0005581">
    <property type="term" value="C:collagen trimer"/>
    <property type="evidence" value="ECO:0007669"/>
    <property type="project" value="UniProtKB-KW"/>
</dbReference>
<name>A0A315VSP8_GAMAF</name>
<feature type="compositionally biased region" description="Basic and acidic residues" evidence="8">
    <location>
        <begin position="1358"/>
        <end position="1370"/>
    </location>
</feature>
<gene>
    <name evidence="10" type="ORF">CCH79_00001061</name>
</gene>
<feature type="compositionally biased region" description="Basic and acidic residues" evidence="8">
    <location>
        <begin position="1496"/>
        <end position="1517"/>
    </location>
</feature>